<dbReference type="FunFam" id="2.60.120.200:FF:000157">
    <property type="entry name" value="Beta-glucan synthesis-associated protein SKN1"/>
    <property type="match status" value="5"/>
</dbReference>
<dbReference type="Proteomes" id="UP000277300">
    <property type="component" value="Unassembled WGS sequence"/>
</dbReference>
<evidence type="ECO:0000313" key="9">
    <source>
        <dbReference type="Proteomes" id="UP000277300"/>
    </source>
</evidence>
<dbReference type="SUPFAM" id="SSF49899">
    <property type="entry name" value="Concanavalin A-like lectins/glucanases"/>
    <property type="match status" value="7"/>
</dbReference>
<gene>
    <name evidence="8" type="ORF">BBP00_00005143</name>
</gene>
<evidence type="ECO:0000313" key="8">
    <source>
        <dbReference type="EMBL" id="RLN61850.1"/>
    </source>
</evidence>
<dbReference type="OrthoDB" id="412647at2759"/>
<feature type="transmembrane region" description="Helical" evidence="6">
    <location>
        <begin position="1387"/>
        <end position="1410"/>
    </location>
</feature>
<feature type="signal peptide" evidence="7">
    <location>
        <begin position="1"/>
        <end position="25"/>
    </location>
</feature>
<evidence type="ECO:0000256" key="1">
    <source>
        <dbReference type="ARBA" id="ARBA00004370"/>
    </source>
</evidence>
<evidence type="ECO:0008006" key="10">
    <source>
        <dbReference type="Google" id="ProtNLM"/>
    </source>
</evidence>
<keyword evidence="6" id="KW-1133">Transmembrane helix</keyword>
<reference evidence="8 9" key="1">
    <citation type="submission" date="2018-07" db="EMBL/GenBank/DDBJ databases">
        <title>Genome sequencing of oomycete isolates from Chile give support for New Zealand origin for Phytophthora kernoviae and make available the first Nothophytophthora sp. genome.</title>
        <authorList>
            <person name="Studholme D.J."/>
            <person name="Sanfuentes E."/>
            <person name="Panda P."/>
            <person name="Hill R."/>
            <person name="Sambles C."/>
            <person name="Grant M."/>
            <person name="Williams N.M."/>
            <person name="Mcdougal R.L."/>
        </authorList>
    </citation>
    <scope>NUCLEOTIDE SEQUENCE [LARGE SCALE GENOMIC DNA]</scope>
    <source>
        <strain evidence="8">Chile6</strain>
    </source>
</reference>
<protein>
    <recommendedName>
        <fullName evidence="10">GH16 domain-containing protein</fullName>
    </recommendedName>
</protein>
<dbReference type="GO" id="GO:0005886">
    <property type="term" value="C:plasma membrane"/>
    <property type="evidence" value="ECO:0007669"/>
    <property type="project" value="TreeGrafter"/>
</dbReference>
<feature type="transmembrane region" description="Helical" evidence="6">
    <location>
        <begin position="670"/>
        <end position="694"/>
    </location>
</feature>
<evidence type="ECO:0000256" key="4">
    <source>
        <dbReference type="ARBA" id="ARBA00023316"/>
    </source>
</evidence>
<dbReference type="InterPro" id="IPR005629">
    <property type="entry name" value="Skn1/Kre6/Sbg1"/>
</dbReference>
<dbReference type="GO" id="GO:0071555">
    <property type="term" value="P:cell wall organization"/>
    <property type="evidence" value="ECO:0007669"/>
    <property type="project" value="UniProtKB-KW"/>
</dbReference>
<dbReference type="PANTHER" id="PTHR31361:SF1">
    <property type="entry name" value="BETA-GLUCAN SYNTHESIS-ASSOCIATED PROTEIN KRE6-RELATED"/>
    <property type="match status" value="1"/>
</dbReference>
<dbReference type="Gene3D" id="2.60.120.200">
    <property type="match status" value="10"/>
</dbReference>
<dbReference type="GO" id="GO:0006078">
    <property type="term" value="P:(1-&gt;6)-beta-D-glucan biosynthetic process"/>
    <property type="evidence" value="ECO:0007669"/>
    <property type="project" value="TreeGrafter"/>
</dbReference>
<comment type="subcellular location">
    <subcellularLocation>
        <location evidence="1">Membrane</location>
    </subcellularLocation>
</comment>
<feature type="transmembrane region" description="Helical" evidence="6">
    <location>
        <begin position="3467"/>
        <end position="3490"/>
    </location>
</feature>
<dbReference type="GO" id="GO:0015926">
    <property type="term" value="F:glucosidase activity"/>
    <property type="evidence" value="ECO:0007669"/>
    <property type="project" value="TreeGrafter"/>
</dbReference>
<evidence type="ECO:0000256" key="5">
    <source>
        <dbReference type="SAM" id="MobiDB-lite"/>
    </source>
</evidence>
<organism evidence="8 9">
    <name type="scientific">Phytophthora kernoviae</name>
    <dbReference type="NCBI Taxonomy" id="325452"/>
    <lineage>
        <taxon>Eukaryota</taxon>
        <taxon>Sar</taxon>
        <taxon>Stramenopiles</taxon>
        <taxon>Oomycota</taxon>
        <taxon>Peronosporomycetes</taxon>
        <taxon>Peronosporales</taxon>
        <taxon>Peronosporaceae</taxon>
        <taxon>Phytophthora</taxon>
    </lineage>
</organism>
<evidence type="ECO:0000256" key="6">
    <source>
        <dbReference type="SAM" id="Phobius"/>
    </source>
</evidence>
<dbReference type="PANTHER" id="PTHR31361">
    <property type="entry name" value="BETA-GLUCAN SYNTHESIS-ASSOCIATED PROTEIN KRE6-RELATED"/>
    <property type="match status" value="1"/>
</dbReference>
<evidence type="ECO:0000256" key="7">
    <source>
        <dbReference type="SAM" id="SignalP"/>
    </source>
</evidence>
<sequence>MVRRNWMHALIGLLVVVTSGSLVYATKKYSTKSGILPWVDPATPSSRQTYETSRGDTWDLVMSDEFNTKGRSFEAGDDHIWTSMEKADGVNSALEIYKHNMTGTKCDGDDCFFYIETDVAETTLSLWNDYLSPAGYQDVTFYYTSGMVQSWNKFCFQGGMIEVRAQLPGAVTNASGNPDVKTGSGSVRASNIDYYPTWPGIWLMGNLGRAIFSASTARMWPFTYNECNDTVFDSQNQRISACNDDPGHGFNANQGRGAPEIDILEGGGTAISSSVQVGPGMPSNFRTVADNTSAAGYCFYTYDCTTEGANNPDVPTAYYENLRGHKTWYQGLRYGANNFCDVDSTLVQSYKTIAASLEAGVTENACTMKLCPASYDVNADLDFIDNGTVHWGINSNGTCYPKQNAYTGAFLCSAGNTDSECTASSGSTDSSSEFAYQMDAISVDWEVHMAAYTDWLTYQVEWAMGDDGYIRWMLAGEPIFEVTADVLTNPPQDEAQMNPKKIMIEEPLYVIFNVALSSTWGSSPPNAGEGDCYGDGSDATTNAICDSFPMFLKIDYIRVYQDQSSGSTMAVGCDPDTHPTKQWIEDNIDSYVDDDNPWTKVSGKAFCETNNDCTIETNSSSVVTTGTCVSGRCECSATTWTGPRCTVASSSSSDSSSDGLFSSDSYGPPMYVSGVFLGITVLTTFVSVYLSILATRKSEEVLRRDIMARQAKGADRAPSSMGDSVVKPPKDNYSTNFLAGVGLLLGTATGSSSYTTKSGVLPWVDVDTPDDAQTYTSSRGETWTLTMSDEFNTEGRSFDAGDDHLWTALELGDGVNSALEFYSKNMTSTECDDDGHCYFYINTTTDSISETIWNSYISPPGYQTVSFYYRSAMVQSWNKFCFQGGMVEVKVQLPGAVTNASGNPDVETGSTTVRASNIDYYPTWPGIWLMGNLGRALFTSSTARMWPFTYDECNETIFDSQNQRISACDDDPGSSLNANQGRGAPEIDILEGGGTAISSSIQVGPGMPEDFRMLVDNSSAYCFYNYACETEGANNQDVPTAYYWNLRGHKSWYQGLRYGANNICDVEEDDIQVFATINASLTEGITDNACTMALCPASYDANADLTYKDNGTVHWGINANGTCFPKQNAYMGAYLCNAGNTNSECTASSGSTSAASEFAYQMDAISTDWEVHMAAYLDWVTYTVEWVMGDYGYIRWEVENQVIFEIPAESIINPPQDTAQMNPKKIMIEEPMYIIFNVALSSSWGSSPPNAGDGDCWGDGSDSESNAICDSFPMYMKIDYIRLYQDTSDNTAMAISCDPSSHPTKQFIEDNIDDYTNDDNPYTEVSGMAFCNSDDDCTIGSTTSVSTGSCNSDGRCECSSDSWTGPRCTEAASSTGSSGGDLYGPPMYVTILVAAAAILATVAVIIYQLTQRKKNIARLREQMVKMEAAKDLGAASFSSTGEVAAASAATTKTYSTKSGILPWVDVATPNSAKTSTSSRGDTWTLTMSDEFNTKNRSFDAGDDHLWTAIEKPDGVNAALEIYTKNMTGTKCDDDGTCYFYIESDIHETNLTVWNNYISPPGYETVSFYYRSGMVQSWNKLCFQGGMIEVRAQLPGAVTNASGNSDVETGSLTVRAANISYYPTWPGIWLMGNLGRAIFSGSTARMWPFSYNECNDTVFDSQNQRISACNDTPGHGLNANQGRGAPEIDILEGGGTDISSSMQVGPGMPDNFRRMKDNSTAGSYCYYSYICTGEGANNQDVPTAYYWSERHHKSWYQGLRYGANNICDVESTKVQSFATINASVTEGITDNVCTIDVCPASYDANADLGYKDNGTVHWGVNVNGTCFPKQNAYLGAYLCSAGNTNSKCSSSAGSTSAGSEFAYQMDAISSNWEVHMEAYLGWVTYSLEWVVGDSGYIRWEVEGQAIFEITAETITNPPQDAAMMNPKKLMIEEPMYVLFNVALSSSWGSKPPNAGTSGCYGDRSNAKNNAICDSFPMYLKVDYIRLYQDTSSSTNMSIGCDPASHPTRQWIKDNINDYTDTDNPDTAVSGMGFCKSDNDCTIAMSGSTSVRTGTCNSNGRCKCSSNSWTGPRCTEVVSSSLGSSTMYGPPIHGRYALTALALLAPTTHASTAKSYTTKSGVLPWVDVDTPDSAQNYTSSRGDVWTLIMSDEFNVADRSFEAGDDHLWTAIELADGTNSALEVYSTNMTGTECDDDGRCYFFINTTDETISETVWNSYISPPGYQTVDFYYRSGMVQSWNKFCMQGGLVEVKVQLPGAVTNASGNPDVETGSTTVRASNIDYYPTWPGIWLMGNLGRALYSASTSRMWPYTYNECNETIYDSQNQRVSACNDTPGHGLNANQGRGAPEIDILEGGGTAISSSIQVGPGMPDDFRLLDDNTSASSYCFYSYDCTTEGANNMDVPTKYYWNLRGHKSWYQGLRYGANNICDVESDDIQTFATINASLAKGITDNACTMDICPASYDVNGDTGYVDNGTVHWGINANGTCYPKQNAYMGAYLCSPGNTDSECTASSGSTSSSSEFAYQMDAISVDWEVHMAAYLDWVTYTVEWVMGDYGYIRWEVENQVIFEIPADALTNPPQDTAQMNPKKIMIEEPMYVIFNVALSSSWGSSPPNAGDGDCYGDGSNSESNDICDSFPMYMKIDYIRVYQDTSDSTDMAIGCDPSSHPTKQWIEDNIDDYTDTDNPWTEVSGMAFCNSDDDCTIDSTVSTGTCNSDGRCECSSNSWTGPRCTQVSSTDDDEDLFGPPILASILVAVAMLAVTVGVVVYQKRQANILSAKVKEQEFAMECTKELNKTASMMVVDEASVRKVDEASASGKNDYSTNFSFVTDSGSTTSYKTKSGVLPYVDVDTPSKAQTHKSSRGDSWTLVMSDEFNTEGRSFEAGEDHLWTAIDKPDGVNAALEIYYPNMTGTACNDDGHCYFYIESDIHETNLTVWNEYISPPGYEDVTFYYRSAMVQGWNKFCFQGGLVTVRAQLPGAITNASGNPDIETGSTSVRATSIDYYPTWPGIWLMGNLGRAIFTGSTARMWPFSYNECNETIFDSQNQRISACDDSPGSGMNANQGRGAPEIDILEGGGTAISSSIQVGPGMPDDFRMLVDNSSAYCFYSYDCETQGANNQDVPTKYYWNLRGHKSWYQGLRYAANNLCDVESEDVQSFATINASVTKGITENACTMDLCPASYDVNADLSFKDNGTVHWGVNSNGTCFPKQNAYMGAYLCNAGNTGSECTESGGSTSSGSEFTYQMDAISSNWEVHMAAYLDWVTYSLEWVMGDSGYIRWEVEGQVIFEIPAEAITNPPQDTAQMNPKKLMIEEPMYFIFNVALSSSWGSKPPNAGSSGCYGDGSSAETNAICDAFPMYMLVDYIRVYQDVSDGSSMAYGCNPSTHPTKQWIEDNIDDYQDDDNMVVEVSGMAFCNSNDDCTISTSGSSAVTTGSCNSDGRCECSSDSWTGPRCTVTASNEEGDNLYGPPILVSLVIAGIAVVITFITIFYKMTQAKQIGARMRDQALKMENAKQVASVESVSVDEGKTGKENNFV</sequence>
<keyword evidence="6" id="KW-0812">Transmembrane</keyword>
<dbReference type="InterPro" id="IPR013320">
    <property type="entry name" value="ConA-like_dom_sf"/>
</dbReference>
<keyword evidence="2 6" id="KW-0472">Membrane</keyword>
<keyword evidence="7" id="KW-0732">Signal</keyword>
<dbReference type="EMBL" id="MBDO02000141">
    <property type="protein sequence ID" value="RLN61850.1"/>
    <property type="molecule type" value="Genomic_DNA"/>
</dbReference>
<proteinExistence type="predicted"/>
<dbReference type="GO" id="GO:0005789">
    <property type="term" value="C:endoplasmic reticulum membrane"/>
    <property type="evidence" value="ECO:0007669"/>
    <property type="project" value="TreeGrafter"/>
</dbReference>
<accession>A0A3F2RPP3</accession>
<keyword evidence="3" id="KW-0325">Glycoprotein</keyword>
<dbReference type="Pfam" id="PF03935">
    <property type="entry name" value="SKN1_KRE6_Sbg1"/>
    <property type="match status" value="10"/>
</dbReference>
<feature type="chain" id="PRO_5017610540" description="GH16 domain-containing protein" evidence="7">
    <location>
        <begin position="26"/>
        <end position="3532"/>
    </location>
</feature>
<evidence type="ECO:0000256" key="2">
    <source>
        <dbReference type="ARBA" id="ARBA00023136"/>
    </source>
</evidence>
<keyword evidence="4" id="KW-0961">Cell wall biogenesis/degradation</keyword>
<comment type="caution">
    <text evidence="8">The sequence shown here is derived from an EMBL/GenBank/DDBJ whole genome shotgun (WGS) entry which is preliminary data.</text>
</comment>
<feature type="region of interest" description="Disordered" evidence="5">
    <location>
        <begin position="1359"/>
        <end position="1378"/>
    </location>
</feature>
<evidence type="ECO:0000256" key="3">
    <source>
        <dbReference type="ARBA" id="ARBA00023180"/>
    </source>
</evidence>
<name>A0A3F2RPP3_9STRA</name>